<evidence type="ECO:0000256" key="1">
    <source>
        <dbReference type="ARBA" id="ARBA00022478"/>
    </source>
</evidence>
<evidence type="ECO:0000256" key="4">
    <source>
        <dbReference type="ARBA" id="ARBA00022695"/>
    </source>
</evidence>
<keyword evidence="7" id="KW-0863">Zinc-finger</keyword>
<evidence type="ECO:0000259" key="10">
    <source>
        <dbReference type="SMART" id="SM00400"/>
    </source>
</evidence>
<dbReference type="InterPro" id="IPR002694">
    <property type="entry name" value="Znf_CHC2"/>
</dbReference>
<dbReference type="SMART" id="SM00400">
    <property type="entry name" value="ZnF_CHCC"/>
    <property type="match status" value="1"/>
</dbReference>
<dbReference type="Proteomes" id="UP000225758">
    <property type="component" value="Segment"/>
</dbReference>
<gene>
    <name evidence="11" type="ORF">SEA_SUSHI23_77</name>
</gene>
<dbReference type="PANTHER" id="PTHR30313:SF2">
    <property type="entry name" value="DNA PRIMASE"/>
    <property type="match status" value="1"/>
</dbReference>
<sequence>MGNPRNNEWSTSVYDYSEEQIAIVIQGIGVDVEGETGNDFLCYCPFHGNTDTPSFSVSKRNGTYICFNAACAEQGNLMGLVQRLRKCNMMEALRFIMKHKDTRRVSLAEKKEKRAARAGDFNIFPAEPFKRMYDDFWQYPEAVRYMVEERGFEEETLHHFEIGYSVKNDMVIVPMHSPDGKHVGLIGRSIEGKRFKNSPGLPVSRTLWNLNRAKAAGDTVVITEASFDSMRVHQSGYPCTVALLGGHLSLIHIDLLERYFNTLIIMTDFDDKTKHISPVCRKCPGQCVGHNPGRDLGKLIVESFPRKRVLWASNGYKEVYPNEAKDAGGMHDKEIKNCIQNAVSNFEYKRWGLY</sequence>
<dbReference type="InterPro" id="IPR036977">
    <property type="entry name" value="DNA_primase_Znf_CHC2"/>
</dbReference>
<evidence type="ECO:0000256" key="5">
    <source>
        <dbReference type="ARBA" id="ARBA00022705"/>
    </source>
</evidence>
<dbReference type="CDD" id="cd01029">
    <property type="entry name" value="TOPRIM_primases"/>
    <property type="match status" value="1"/>
</dbReference>
<organism evidence="11 12">
    <name type="scientific">Streptomyces phage Sushi23</name>
    <dbReference type="NCBI Taxonomy" id="2015806"/>
    <lineage>
        <taxon>Viruses</taxon>
        <taxon>Duplodnaviria</taxon>
        <taxon>Heunggongvirae</taxon>
        <taxon>Uroviricota</taxon>
        <taxon>Caudoviricetes</taxon>
        <taxon>Stanwilliamsviridae</taxon>
        <taxon>Boydwoodruffvirinae</taxon>
        <taxon>Samistivirus</taxon>
        <taxon>Samistivirus peebs</taxon>
    </lineage>
</organism>
<keyword evidence="3" id="KW-0808">Transferase</keyword>
<dbReference type="InterPro" id="IPR006171">
    <property type="entry name" value="TOPRIM_dom"/>
</dbReference>
<name>A0A222YY97_9CAUD</name>
<keyword evidence="2" id="KW-0639">Primosome</keyword>
<dbReference type="GO" id="GO:0006269">
    <property type="term" value="P:DNA replication, synthesis of primer"/>
    <property type="evidence" value="ECO:0007669"/>
    <property type="project" value="UniProtKB-KW"/>
</dbReference>
<dbReference type="Gene3D" id="3.90.580.10">
    <property type="entry name" value="Zinc finger, CHC2-type domain"/>
    <property type="match status" value="1"/>
</dbReference>
<keyword evidence="6" id="KW-0479">Metal-binding</keyword>
<dbReference type="SUPFAM" id="SSF56731">
    <property type="entry name" value="DNA primase core"/>
    <property type="match status" value="1"/>
</dbReference>
<accession>A0A222YY97</accession>
<proteinExistence type="predicted"/>
<dbReference type="GO" id="GO:0003677">
    <property type="term" value="F:DNA binding"/>
    <property type="evidence" value="ECO:0007669"/>
    <property type="project" value="InterPro"/>
</dbReference>
<evidence type="ECO:0000313" key="11">
    <source>
        <dbReference type="EMBL" id="ASR76509.1"/>
    </source>
</evidence>
<dbReference type="InterPro" id="IPR050219">
    <property type="entry name" value="DnaG_primase"/>
</dbReference>
<evidence type="ECO:0000256" key="9">
    <source>
        <dbReference type="ARBA" id="ARBA00023163"/>
    </source>
</evidence>
<evidence type="ECO:0000256" key="6">
    <source>
        <dbReference type="ARBA" id="ARBA00022723"/>
    </source>
</evidence>
<evidence type="ECO:0000256" key="7">
    <source>
        <dbReference type="ARBA" id="ARBA00022771"/>
    </source>
</evidence>
<keyword evidence="9" id="KW-0804">Transcription</keyword>
<reference evidence="11 12" key="1">
    <citation type="submission" date="2017-06" db="EMBL/GenBank/DDBJ databases">
        <authorList>
            <person name="Mageeney C.M."/>
            <person name="Olugbade I.D."/>
            <person name="Kenna M.A."/>
            <person name="Ware V.C."/>
            <person name="Garlena R.A."/>
            <person name="Russell D.A."/>
            <person name="Pope W.H."/>
            <person name="Jacobs-Sera D."/>
            <person name="Hendrix R.W."/>
            <person name="Hatfull G.F."/>
        </authorList>
    </citation>
    <scope>NUCLEOTIDE SEQUENCE [LARGE SCALE GENOMIC DNA]</scope>
</reference>
<dbReference type="InterPro" id="IPR034154">
    <property type="entry name" value="TOPRIM_DnaG/twinkle"/>
</dbReference>
<protein>
    <submittedName>
        <fullName evidence="11">DNA primase</fullName>
    </submittedName>
</protein>
<keyword evidence="4" id="KW-0548">Nucleotidyltransferase</keyword>
<dbReference type="Gene3D" id="3.40.1360.10">
    <property type="match status" value="1"/>
</dbReference>
<keyword evidence="5" id="KW-0235">DNA replication</keyword>
<evidence type="ECO:0000256" key="2">
    <source>
        <dbReference type="ARBA" id="ARBA00022515"/>
    </source>
</evidence>
<dbReference type="SUPFAM" id="SSF57783">
    <property type="entry name" value="Zinc beta-ribbon"/>
    <property type="match status" value="1"/>
</dbReference>
<evidence type="ECO:0000256" key="8">
    <source>
        <dbReference type="ARBA" id="ARBA00022833"/>
    </source>
</evidence>
<feature type="domain" description="Zinc finger CHC2-type" evidence="10">
    <location>
        <begin position="40"/>
        <end position="97"/>
    </location>
</feature>
<dbReference type="Pfam" id="PF01807">
    <property type="entry name" value="Zn_ribbon_DnaG"/>
    <property type="match status" value="1"/>
</dbReference>
<evidence type="ECO:0000313" key="12">
    <source>
        <dbReference type="Proteomes" id="UP000225758"/>
    </source>
</evidence>
<dbReference type="GO" id="GO:0003899">
    <property type="term" value="F:DNA-directed RNA polymerase activity"/>
    <property type="evidence" value="ECO:0007669"/>
    <property type="project" value="InterPro"/>
</dbReference>
<dbReference type="GO" id="GO:0000428">
    <property type="term" value="C:DNA-directed RNA polymerase complex"/>
    <property type="evidence" value="ECO:0007669"/>
    <property type="project" value="UniProtKB-KW"/>
</dbReference>
<dbReference type="EMBL" id="MF358542">
    <property type="protein sequence ID" value="ASR76509.1"/>
    <property type="molecule type" value="Genomic_DNA"/>
</dbReference>
<dbReference type="PANTHER" id="PTHR30313">
    <property type="entry name" value="DNA PRIMASE"/>
    <property type="match status" value="1"/>
</dbReference>
<evidence type="ECO:0000256" key="3">
    <source>
        <dbReference type="ARBA" id="ARBA00022679"/>
    </source>
</evidence>
<dbReference type="GO" id="GO:0008270">
    <property type="term" value="F:zinc ion binding"/>
    <property type="evidence" value="ECO:0007669"/>
    <property type="project" value="UniProtKB-KW"/>
</dbReference>
<dbReference type="Pfam" id="PF13662">
    <property type="entry name" value="Toprim_4"/>
    <property type="match status" value="1"/>
</dbReference>
<keyword evidence="8" id="KW-0862">Zinc</keyword>
<keyword evidence="1" id="KW-0240">DNA-directed RNA polymerase</keyword>